<keyword evidence="3" id="KW-1185">Reference proteome</keyword>
<dbReference type="InterPro" id="IPR036036">
    <property type="entry name" value="SOCS_box-like_dom_sf"/>
</dbReference>
<dbReference type="OrthoDB" id="6410987at2759"/>
<proteinExistence type="predicted"/>
<evidence type="ECO:0000313" key="2">
    <source>
        <dbReference type="EMBL" id="GFS87501.1"/>
    </source>
</evidence>
<organism evidence="2 3">
    <name type="scientific">Nephila pilipes</name>
    <name type="common">Giant wood spider</name>
    <name type="synonym">Nephila maculata</name>
    <dbReference type="NCBI Taxonomy" id="299642"/>
    <lineage>
        <taxon>Eukaryota</taxon>
        <taxon>Metazoa</taxon>
        <taxon>Ecdysozoa</taxon>
        <taxon>Arthropoda</taxon>
        <taxon>Chelicerata</taxon>
        <taxon>Arachnida</taxon>
        <taxon>Araneae</taxon>
        <taxon>Araneomorphae</taxon>
        <taxon>Entelegynae</taxon>
        <taxon>Araneoidea</taxon>
        <taxon>Nephilidae</taxon>
        <taxon>Nephila</taxon>
    </lineage>
</organism>
<gene>
    <name evidence="2" type="primary">NCL1_16012</name>
    <name evidence="2" type="ORF">NPIL_683991</name>
</gene>
<sequence length="431" mass="50282">MYSSDRDSYYSVRAMNIIDYEKKCRENLIRRLPSLKLPLISLETLINECKLRTDINAVEYDTYSSTHFLKGLQILSFETGRISSKTIISYLYLKKKLLIALKDNLFNEYIEVLRKTSSTGLNSSEVEGLIKKFLKVCNVLQPHTELTADEAHQYEFIAELLNCCYKVNVQDSHLVMALVKMAIDRHMINPFDRRFVQQPSYPQGFFGYILKHTIKENFDVISYCSDHSSTLWEYWRYFSVINAVSIGNYDRVMTLLKYGFEIVPERVMKRSGHGFPLIEEVIPRTHRMILLMMSSIRSVNLKVLRCVPTYNNGLSTAASNQKECFRLIWRAIPQPFIQCEELESNIELENSLLAQNGVLRPKRFNENTEFCKMYKNCVRNCAWITKAPRSLKHLSRCAIRKSLKESWNLPHGISQLSLPKTLEQYLDLEIE</sequence>
<dbReference type="Pfam" id="PF07525">
    <property type="entry name" value="SOCS_box"/>
    <property type="match status" value="1"/>
</dbReference>
<dbReference type="Proteomes" id="UP000887013">
    <property type="component" value="Unassembled WGS sequence"/>
</dbReference>
<dbReference type="GO" id="GO:0035556">
    <property type="term" value="P:intracellular signal transduction"/>
    <property type="evidence" value="ECO:0007669"/>
    <property type="project" value="InterPro"/>
</dbReference>
<evidence type="ECO:0000259" key="1">
    <source>
        <dbReference type="PROSITE" id="PS50225"/>
    </source>
</evidence>
<evidence type="ECO:0000313" key="3">
    <source>
        <dbReference type="Proteomes" id="UP000887013"/>
    </source>
</evidence>
<dbReference type="PROSITE" id="PS50225">
    <property type="entry name" value="SOCS"/>
    <property type="match status" value="1"/>
</dbReference>
<protein>
    <submittedName>
        <fullName evidence="2">SOCS box domain-containing protein</fullName>
    </submittedName>
</protein>
<comment type="caution">
    <text evidence="2">The sequence shown here is derived from an EMBL/GenBank/DDBJ whole genome shotgun (WGS) entry which is preliminary data.</text>
</comment>
<name>A0A8X6N0K6_NEPPI</name>
<dbReference type="AlphaFoldDB" id="A0A8X6N0K6"/>
<dbReference type="SMART" id="SM00969">
    <property type="entry name" value="SOCS_box"/>
    <property type="match status" value="1"/>
</dbReference>
<dbReference type="SUPFAM" id="SSF158235">
    <property type="entry name" value="SOCS box-like"/>
    <property type="match status" value="1"/>
</dbReference>
<dbReference type="Gene3D" id="1.10.750.20">
    <property type="entry name" value="SOCS box"/>
    <property type="match status" value="1"/>
</dbReference>
<dbReference type="EMBL" id="BMAW01098945">
    <property type="protein sequence ID" value="GFS87501.1"/>
    <property type="molecule type" value="Genomic_DNA"/>
</dbReference>
<dbReference type="InterPro" id="IPR001496">
    <property type="entry name" value="SOCS_box"/>
</dbReference>
<reference evidence="2" key="1">
    <citation type="submission" date="2020-08" db="EMBL/GenBank/DDBJ databases">
        <title>Multicomponent nature underlies the extraordinary mechanical properties of spider dragline silk.</title>
        <authorList>
            <person name="Kono N."/>
            <person name="Nakamura H."/>
            <person name="Mori M."/>
            <person name="Yoshida Y."/>
            <person name="Ohtoshi R."/>
            <person name="Malay A.D."/>
            <person name="Moran D.A.P."/>
            <person name="Tomita M."/>
            <person name="Numata K."/>
            <person name="Arakawa K."/>
        </authorList>
    </citation>
    <scope>NUCLEOTIDE SEQUENCE</scope>
</reference>
<feature type="domain" description="SOCS box" evidence="1">
    <location>
        <begin position="388"/>
        <end position="427"/>
    </location>
</feature>
<accession>A0A8X6N0K6</accession>